<evidence type="ECO:0000313" key="2">
    <source>
        <dbReference type="Proteomes" id="UP001348817"/>
    </source>
</evidence>
<name>A0AAU9CJ48_9BACT</name>
<dbReference type="AlphaFoldDB" id="A0AAU9CJ48"/>
<dbReference type="EMBL" id="AP025314">
    <property type="protein sequence ID" value="BDD07887.1"/>
    <property type="molecule type" value="Genomic_DNA"/>
</dbReference>
<protein>
    <submittedName>
        <fullName evidence="1">Uncharacterized protein</fullName>
    </submittedName>
</protein>
<dbReference type="Proteomes" id="UP001348817">
    <property type="component" value="Chromosome"/>
</dbReference>
<gene>
    <name evidence="1" type="ORF">FUAX_03190</name>
</gene>
<accession>A0AAU9CJ48</accession>
<reference evidence="1 2" key="1">
    <citation type="submission" date="2021-12" db="EMBL/GenBank/DDBJ databases">
        <title>Genome sequencing of bacteria with rrn-lacking chromosome and rrn-plasmid.</title>
        <authorList>
            <person name="Anda M."/>
            <person name="Iwasaki W."/>
        </authorList>
    </citation>
    <scope>NUCLEOTIDE SEQUENCE [LARGE SCALE GENOMIC DNA]</scope>
    <source>
        <strain evidence="1 2">DSM 100852</strain>
    </source>
</reference>
<sequence length="49" mass="6021">MWELEWDCPDDLNETQDRKKRELIDKKGFRFFMGKPKKKGYKVKEDLSI</sequence>
<organism evidence="1 2">
    <name type="scientific">Fulvitalea axinellae</name>
    <dbReference type="NCBI Taxonomy" id="1182444"/>
    <lineage>
        <taxon>Bacteria</taxon>
        <taxon>Pseudomonadati</taxon>
        <taxon>Bacteroidota</taxon>
        <taxon>Cytophagia</taxon>
        <taxon>Cytophagales</taxon>
        <taxon>Persicobacteraceae</taxon>
        <taxon>Fulvitalea</taxon>
    </lineage>
</organism>
<evidence type="ECO:0000313" key="1">
    <source>
        <dbReference type="EMBL" id="BDD07887.1"/>
    </source>
</evidence>
<keyword evidence="2" id="KW-1185">Reference proteome</keyword>
<dbReference type="KEGG" id="fax:FUAX_03190"/>
<proteinExistence type="predicted"/>